<organism evidence="2 3">
    <name type="scientific">Natronobacterium gregoryi</name>
    <dbReference type="NCBI Taxonomy" id="44930"/>
    <lineage>
        <taxon>Archaea</taxon>
        <taxon>Methanobacteriati</taxon>
        <taxon>Methanobacteriota</taxon>
        <taxon>Stenosarchaea group</taxon>
        <taxon>Halobacteria</taxon>
        <taxon>Halobacteriales</taxon>
        <taxon>Natrialbaceae</taxon>
        <taxon>Natronobacterium</taxon>
    </lineage>
</organism>
<feature type="compositionally biased region" description="Acidic residues" evidence="1">
    <location>
        <begin position="1"/>
        <end position="23"/>
    </location>
</feature>
<dbReference type="Proteomes" id="UP000182829">
    <property type="component" value="Unassembled WGS sequence"/>
</dbReference>
<evidence type="ECO:0000313" key="2">
    <source>
        <dbReference type="EMBL" id="SFJ56719.1"/>
    </source>
</evidence>
<name>A0A1I3SG94_9EURY</name>
<sequence>MVENETSDDDVDELTADDGEEDVINVASDDSPILTRNEPEFRRFFARGSLLRVQDYDDETVQLGFWSFKDEEVPMEGEDKMATGYRLEAEAMMTWSTANRLRQLLDNYIEEHAPEEYRRRDD</sequence>
<protein>
    <submittedName>
        <fullName evidence="2">Uncharacterized protein</fullName>
    </submittedName>
</protein>
<evidence type="ECO:0000256" key="1">
    <source>
        <dbReference type="SAM" id="MobiDB-lite"/>
    </source>
</evidence>
<reference evidence="2 3" key="1">
    <citation type="submission" date="2016-10" db="EMBL/GenBank/DDBJ databases">
        <authorList>
            <person name="de Groot N.N."/>
        </authorList>
    </citation>
    <scope>NUCLEOTIDE SEQUENCE [LARGE SCALE GENOMIC DNA]</scope>
    <source>
        <strain evidence="2 3">SP2</strain>
    </source>
</reference>
<proteinExistence type="predicted"/>
<dbReference type="AlphaFoldDB" id="A0A1I3SG94"/>
<dbReference type="GeneID" id="14208515"/>
<feature type="region of interest" description="Disordered" evidence="1">
    <location>
        <begin position="1"/>
        <end position="24"/>
    </location>
</feature>
<accession>A0A1I3SG94</accession>
<evidence type="ECO:0000313" key="3">
    <source>
        <dbReference type="Proteomes" id="UP000182829"/>
    </source>
</evidence>
<dbReference type="RefSeq" id="WP_005580437.1">
    <property type="nucleotide sequence ID" value="NZ_FORO01000040.1"/>
</dbReference>
<gene>
    <name evidence="2" type="ORF">SAMN05443661_14011</name>
</gene>
<dbReference type="EMBL" id="FORO01000040">
    <property type="protein sequence ID" value="SFJ56719.1"/>
    <property type="molecule type" value="Genomic_DNA"/>
</dbReference>